<evidence type="ECO:0000313" key="2">
    <source>
        <dbReference type="EMBL" id="CAE4583299.1"/>
    </source>
</evidence>
<dbReference type="EMBL" id="HBNS01003283">
    <property type="protein sequence ID" value="CAE4583299.1"/>
    <property type="molecule type" value="Transcribed_RNA"/>
</dbReference>
<reference evidence="1" key="1">
    <citation type="submission" date="2021-01" db="EMBL/GenBank/DDBJ databases">
        <authorList>
            <person name="Corre E."/>
            <person name="Pelletier E."/>
            <person name="Niang G."/>
            <person name="Scheremetjew M."/>
            <person name="Finn R."/>
            <person name="Kale V."/>
            <person name="Holt S."/>
            <person name="Cochrane G."/>
            <person name="Meng A."/>
            <person name="Brown T."/>
            <person name="Cohen L."/>
        </authorList>
    </citation>
    <scope>NUCLEOTIDE SEQUENCE</scope>
    <source>
        <strain evidence="1">GSO104</strain>
    </source>
</reference>
<evidence type="ECO:0000313" key="1">
    <source>
        <dbReference type="EMBL" id="CAE4583296.1"/>
    </source>
</evidence>
<sequence>MFTCCAFYATHPEPSLPVTLSSWCTKIILPGKLGIKGFLCSIFPSYCNHSSYTSHGNFRRKMSIHFVESCTFDNNRLLLSHDCKGGRHNLVHLYRGLAALPLCDNA</sequence>
<accession>A0A6V2AUX4</accession>
<proteinExistence type="predicted"/>
<dbReference type="EMBL" id="HBNS01003282">
    <property type="protein sequence ID" value="CAE4583296.1"/>
    <property type="molecule type" value="Transcribed_RNA"/>
</dbReference>
<protein>
    <submittedName>
        <fullName evidence="1">Uncharacterized protein</fullName>
    </submittedName>
</protein>
<gene>
    <name evidence="1" type="ORF">DBRI00130_LOCUS2658</name>
    <name evidence="2" type="ORF">DBRI00130_LOCUS2659</name>
</gene>
<name>A0A6V2AUX4_9STRA</name>
<dbReference type="AlphaFoldDB" id="A0A6V2AUX4"/>
<organism evidence="1">
    <name type="scientific">Ditylum brightwellii</name>
    <dbReference type="NCBI Taxonomy" id="49249"/>
    <lineage>
        <taxon>Eukaryota</taxon>
        <taxon>Sar</taxon>
        <taxon>Stramenopiles</taxon>
        <taxon>Ochrophyta</taxon>
        <taxon>Bacillariophyta</taxon>
        <taxon>Mediophyceae</taxon>
        <taxon>Lithodesmiophycidae</taxon>
        <taxon>Lithodesmiales</taxon>
        <taxon>Lithodesmiaceae</taxon>
        <taxon>Ditylum</taxon>
    </lineage>
</organism>